<gene>
    <name evidence="1" type="ORF">GMARGA_LOCUS45871</name>
</gene>
<dbReference type="EMBL" id="CAJVQB010166719">
    <property type="protein sequence ID" value="CAG8857050.1"/>
    <property type="molecule type" value="Genomic_DNA"/>
</dbReference>
<keyword evidence="2" id="KW-1185">Reference proteome</keyword>
<proteinExistence type="predicted"/>
<sequence length="62" mass="7817">NNEEKLIIEEEEILRETTQFFQNQYRNRSPKLNQMNEDWRRVYQPIERIKKSWYKDLTEPLS</sequence>
<dbReference type="Proteomes" id="UP000789901">
    <property type="component" value="Unassembled WGS sequence"/>
</dbReference>
<feature type="non-terminal residue" evidence="1">
    <location>
        <position position="1"/>
    </location>
</feature>
<feature type="non-terminal residue" evidence="1">
    <location>
        <position position="62"/>
    </location>
</feature>
<organism evidence="1 2">
    <name type="scientific">Gigaspora margarita</name>
    <dbReference type="NCBI Taxonomy" id="4874"/>
    <lineage>
        <taxon>Eukaryota</taxon>
        <taxon>Fungi</taxon>
        <taxon>Fungi incertae sedis</taxon>
        <taxon>Mucoromycota</taxon>
        <taxon>Glomeromycotina</taxon>
        <taxon>Glomeromycetes</taxon>
        <taxon>Diversisporales</taxon>
        <taxon>Gigasporaceae</taxon>
        <taxon>Gigaspora</taxon>
    </lineage>
</organism>
<comment type="caution">
    <text evidence="1">The sequence shown here is derived from an EMBL/GenBank/DDBJ whole genome shotgun (WGS) entry which is preliminary data.</text>
</comment>
<accession>A0ABN7XQR6</accession>
<evidence type="ECO:0000313" key="2">
    <source>
        <dbReference type="Proteomes" id="UP000789901"/>
    </source>
</evidence>
<protein>
    <submittedName>
        <fullName evidence="1">31267_t:CDS:1</fullName>
    </submittedName>
</protein>
<evidence type="ECO:0000313" key="1">
    <source>
        <dbReference type="EMBL" id="CAG8857050.1"/>
    </source>
</evidence>
<reference evidence="1 2" key="1">
    <citation type="submission" date="2021-06" db="EMBL/GenBank/DDBJ databases">
        <authorList>
            <person name="Kallberg Y."/>
            <person name="Tangrot J."/>
            <person name="Rosling A."/>
        </authorList>
    </citation>
    <scope>NUCLEOTIDE SEQUENCE [LARGE SCALE GENOMIC DNA]</scope>
    <source>
        <strain evidence="1 2">120-4 pot B 10/14</strain>
    </source>
</reference>
<name>A0ABN7XQR6_GIGMA</name>